<dbReference type="RefSeq" id="WP_183224454.1">
    <property type="nucleotide sequence ID" value="NZ_BMPW01000017.1"/>
</dbReference>
<dbReference type="EMBL" id="JACHXF010000015">
    <property type="protein sequence ID" value="MBB3098410.1"/>
    <property type="molecule type" value="Genomic_DNA"/>
</dbReference>
<comment type="caution">
    <text evidence="1">The sequence shown here is derived from an EMBL/GenBank/DDBJ whole genome shotgun (WGS) entry which is preliminary data.</text>
</comment>
<sequence>MSQEIEVIGPAPVLRFSVLIPTGHGIRVTDGLVEFRFRNPATLGGRPCVTVWNETTGTAVTGHEVRMDGSDIVIGVRADVVAEMTALSVTVIG</sequence>
<organism evidence="1 2">
    <name type="scientific">Actinoplanes campanulatus</name>
    <dbReference type="NCBI Taxonomy" id="113559"/>
    <lineage>
        <taxon>Bacteria</taxon>
        <taxon>Bacillati</taxon>
        <taxon>Actinomycetota</taxon>
        <taxon>Actinomycetes</taxon>
        <taxon>Micromonosporales</taxon>
        <taxon>Micromonosporaceae</taxon>
        <taxon>Actinoplanes</taxon>
    </lineage>
</organism>
<reference evidence="1 2" key="1">
    <citation type="submission" date="2020-08" db="EMBL/GenBank/DDBJ databases">
        <title>Genomic Encyclopedia of Type Strains, Phase III (KMG-III): the genomes of soil and plant-associated and newly described type strains.</title>
        <authorList>
            <person name="Whitman W."/>
        </authorList>
    </citation>
    <scope>NUCLEOTIDE SEQUENCE [LARGE SCALE GENOMIC DNA]</scope>
    <source>
        <strain evidence="1 2">CECT 3287</strain>
    </source>
</reference>
<evidence type="ECO:0000313" key="2">
    <source>
        <dbReference type="Proteomes" id="UP000590749"/>
    </source>
</evidence>
<protein>
    <submittedName>
        <fullName evidence="1">Uncharacterized protein</fullName>
    </submittedName>
</protein>
<name>A0A7W5FHE7_9ACTN</name>
<gene>
    <name evidence="1" type="ORF">FHR83_006109</name>
</gene>
<dbReference type="AlphaFoldDB" id="A0A7W5FHE7"/>
<evidence type="ECO:0000313" key="1">
    <source>
        <dbReference type="EMBL" id="MBB3098410.1"/>
    </source>
</evidence>
<keyword evidence="2" id="KW-1185">Reference proteome</keyword>
<proteinExistence type="predicted"/>
<dbReference type="Proteomes" id="UP000590749">
    <property type="component" value="Unassembled WGS sequence"/>
</dbReference>
<accession>A0A7W5FHE7</accession>